<organism evidence="1 2">
    <name type="scientific">Psylliodes chrysocephalus</name>
    <dbReference type="NCBI Taxonomy" id="3402493"/>
    <lineage>
        <taxon>Eukaryota</taxon>
        <taxon>Metazoa</taxon>
        <taxon>Ecdysozoa</taxon>
        <taxon>Arthropoda</taxon>
        <taxon>Hexapoda</taxon>
        <taxon>Insecta</taxon>
        <taxon>Pterygota</taxon>
        <taxon>Neoptera</taxon>
        <taxon>Endopterygota</taxon>
        <taxon>Coleoptera</taxon>
        <taxon>Polyphaga</taxon>
        <taxon>Cucujiformia</taxon>
        <taxon>Chrysomeloidea</taxon>
        <taxon>Chrysomelidae</taxon>
        <taxon>Galerucinae</taxon>
        <taxon>Alticini</taxon>
        <taxon>Psylliodes</taxon>
    </lineage>
</organism>
<dbReference type="OrthoDB" id="6753455at2759"/>
<name>A0A9P0CVP7_9CUCU</name>
<proteinExistence type="predicted"/>
<dbReference type="PANTHER" id="PTHR10773">
    <property type="entry name" value="DNA-DIRECTED RNA POLYMERASES I, II, AND III SUBUNIT RPABC2"/>
    <property type="match status" value="1"/>
</dbReference>
<sequence>MYLTGLITVMPVAQRRPRNVEEVAKLREASFAYRVRVTKDNGDVVDISVCAKAFCSFHGISKNKLYYLQQSLKSTGSAPMDKRGKHSKKHRQLNEATAALIASHIKSFKARQSHYSLKDSTKTYLPESLNIKTMYKLFKELHPAAVVSYDTYRQMFNTQFNISFGYPRTDTCAVCDEYTAKVKALSVKRNEQQIQQLTAMNILHKKRAETFYNLKKNPKSEQKKNKKKEAICIDFAKNISLPNIATNDVYYKRQLAMYSFNVHVLSTSESIFYVYHEGIAKKGPNEVASFLFHFIMNYLDDEVQELEIFCDSAGGQNKNYTIFKFIHYITNNKIHGLTDIKITFPIRGHSYLECDKNAGLWNLKTLMEIPKDFEEMVKLSRTKPSSFTVVSVSQKIILDWKKMLPSKYIAKCPFRTQPIKIINYSTSHSRLLEYRTTFNGPRLTGIIRSPRQCQQSLEDGLFELPPPAYNGLLPISSAKFKDLQSLMKFCAPTTVEFFRQLPHD</sequence>
<keyword evidence="2" id="KW-1185">Reference proteome</keyword>
<protein>
    <submittedName>
        <fullName evidence="1">Uncharacterized protein</fullName>
    </submittedName>
</protein>
<accession>A0A9P0CVP7</accession>
<evidence type="ECO:0000313" key="1">
    <source>
        <dbReference type="EMBL" id="CAH1107040.1"/>
    </source>
</evidence>
<dbReference type="AlphaFoldDB" id="A0A9P0CVP7"/>
<gene>
    <name evidence="1" type="ORF">PSYICH_LOCUS6746</name>
</gene>
<dbReference type="EMBL" id="OV651814">
    <property type="protein sequence ID" value="CAH1107040.1"/>
    <property type="molecule type" value="Genomic_DNA"/>
</dbReference>
<dbReference type="Proteomes" id="UP001153636">
    <property type="component" value="Chromosome 2"/>
</dbReference>
<dbReference type="PANTHER" id="PTHR10773:SF19">
    <property type="match status" value="1"/>
</dbReference>
<reference evidence="1" key="1">
    <citation type="submission" date="2022-01" db="EMBL/GenBank/DDBJ databases">
        <authorList>
            <person name="King R."/>
        </authorList>
    </citation>
    <scope>NUCLEOTIDE SEQUENCE</scope>
</reference>
<evidence type="ECO:0000313" key="2">
    <source>
        <dbReference type="Proteomes" id="UP001153636"/>
    </source>
</evidence>